<evidence type="ECO:0000313" key="4">
    <source>
        <dbReference type="Proteomes" id="UP000015105"/>
    </source>
</evidence>
<keyword evidence="2" id="KW-0812">Transmembrane</keyword>
<dbReference type="Proteomes" id="UP000015105">
    <property type="component" value="Chromosome 7D"/>
</dbReference>
<reference evidence="3" key="3">
    <citation type="journal article" date="2017" name="Nature">
        <title>Genome sequence of the progenitor of the wheat D genome Aegilops tauschii.</title>
        <authorList>
            <person name="Luo M.C."/>
            <person name="Gu Y.Q."/>
            <person name="Puiu D."/>
            <person name="Wang H."/>
            <person name="Twardziok S.O."/>
            <person name="Deal K.R."/>
            <person name="Huo N."/>
            <person name="Zhu T."/>
            <person name="Wang L."/>
            <person name="Wang Y."/>
            <person name="McGuire P.E."/>
            <person name="Liu S."/>
            <person name="Long H."/>
            <person name="Ramasamy R.K."/>
            <person name="Rodriguez J.C."/>
            <person name="Van S.L."/>
            <person name="Yuan L."/>
            <person name="Wang Z."/>
            <person name="Xia Z."/>
            <person name="Xiao L."/>
            <person name="Anderson O.D."/>
            <person name="Ouyang S."/>
            <person name="Liang Y."/>
            <person name="Zimin A.V."/>
            <person name="Pertea G."/>
            <person name="Qi P."/>
            <person name="Bennetzen J.L."/>
            <person name="Dai X."/>
            <person name="Dawson M.W."/>
            <person name="Muller H.G."/>
            <person name="Kugler K."/>
            <person name="Rivarola-Duarte L."/>
            <person name="Spannagl M."/>
            <person name="Mayer K.F.X."/>
            <person name="Lu F.H."/>
            <person name="Bevan M.W."/>
            <person name="Leroy P."/>
            <person name="Li P."/>
            <person name="You F.M."/>
            <person name="Sun Q."/>
            <person name="Liu Z."/>
            <person name="Lyons E."/>
            <person name="Wicker T."/>
            <person name="Salzberg S.L."/>
            <person name="Devos K.M."/>
            <person name="Dvorak J."/>
        </authorList>
    </citation>
    <scope>NUCLEOTIDE SEQUENCE [LARGE SCALE GENOMIC DNA]</scope>
    <source>
        <strain evidence="3">cv. AL8/78</strain>
    </source>
</reference>
<reference evidence="4" key="1">
    <citation type="journal article" date="2014" name="Science">
        <title>Ancient hybridizations among the ancestral genomes of bread wheat.</title>
        <authorList>
            <consortium name="International Wheat Genome Sequencing Consortium,"/>
            <person name="Marcussen T."/>
            <person name="Sandve S.R."/>
            <person name="Heier L."/>
            <person name="Spannagl M."/>
            <person name="Pfeifer M."/>
            <person name="Jakobsen K.S."/>
            <person name="Wulff B.B."/>
            <person name="Steuernagel B."/>
            <person name="Mayer K.F."/>
            <person name="Olsen O.A."/>
        </authorList>
    </citation>
    <scope>NUCLEOTIDE SEQUENCE [LARGE SCALE GENOMIC DNA]</scope>
    <source>
        <strain evidence="4">cv. AL8/78</strain>
    </source>
</reference>
<evidence type="ECO:0000313" key="3">
    <source>
        <dbReference type="EnsemblPlants" id="AET7Gv21157400.1"/>
    </source>
</evidence>
<dbReference type="Gramene" id="AET7Gv21157400.1">
    <property type="protein sequence ID" value="AET7Gv21157400.1"/>
    <property type="gene ID" value="AET7Gv21157400"/>
</dbReference>
<protein>
    <submittedName>
        <fullName evidence="3">Uncharacterized protein</fullName>
    </submittedName>
</protein>
<evidence type="ECO:0000256" key="2">
    <source>
        <dbReference type="SAM" id="Phobius"/>
    </source>
</evidence>
<keyword evidence="2" id="KW-0472">Membrane</keyword>
<dbReference type="EnsemblPlants" id="AET7Gv21157400.1">
    <property type="protein sequence ID" value="AET7Gv21157400.1"/>
    <property type="gene ID" value="AET7Gv21157400"/>
</dbReference>
<evidence type="ECO:0000256" key="1">
    <source>
        <dbReference type="SAM" id="MobiDB-lite"/>
    </source>
</evidence>
<feature type="region of interest" description="Disordered" evidence="1">
    <location>
        <begin position="1"/>
        <end position="29"/>
    </location>
</feature>
<reference evidence="3" key="4">
    <citation type="submission" date="2019-03" db="UniProtKB">
        <authorList>
            <consortium name="EnsemblPlants"/>
        </authorList>
    </citation>
    <scope>IDENTIFICATION</scope>
</reference>
<sequence length="77" mass="8812">DMERRRLPKQDATACTSRDGGRNRPRLKRQRKGKHEVWLVLAGGGLTCCSKLFVLLCCAMRYYPGDPNFRSIHSVYA</sequence>
<feature type="transmembrane region" description="Helical" evidence="2">
    <location>
        <begin position="37"/>
        <end position="63"/>
    </location>
</feature>
<accession>A0A453SYS7</accession>
<keyword evidence="4" id="KW-1185">Reference proteome</keyword>
<proteinExistence type="predicted"/>
<name>A0A453SYS7_AEGTS</name>
<reference evidence="3" key="5">
    <citation type="journal article" date="2021" name="G3 (Bethesda)">
        <title>Aegilops tauschii genome assembly Aet v5.0 features greater sequence contiguity and improved annotation.</title>
        <authorList>
            <person name="Wang L."/>
            <person name="Zhu T."/>
            <person name="Rodriguez J.C."/>
            <person name="Deal K.R."/>
            <person name="Dubcovsky J."/>
            <person name="McGuire P.E."/>
            <person name="Lux T."/>
            <person name="Spannagl M."/>
            <person name="Mayer K.F.X."/>
            <person name="Baldrich P."/>
            <person name="Meyers B.C."/>
            <person name="Huo N."/>
            <person name="Gu Y.Q."/>
            <person name="Zhou H."/>
            <person name="Devos K.M."/>
            <person name="Bennetzen J.L."/>
            <person name="Unver T."/>
            <person name="Budak H."/>
            <person name="Gulick P.J."/>
            <person name="Galiba G."/>
            <person name="Kalapos B."/>
            <person name="Nelson D.R."/>
            <person name="Li P."/>
            <person name="You F.M."/>
            <person name="Luo M.C."/>
            <person name="Dvorak J."/>
        </authorList>
    </citation>
    <scope>NUCLEOTIDE SEQUENCE [LARGE SCALE GENOMIC DNA]</scope>
    <source>
        <strain evidence="3">cv. AL8/78</strain>
    </source>
</reference>
<reference evidence="4" key="2">
    <citation type="journal article" date="2017" name="Nat. Plants">
        <title>The Aegilops tauschii genome reveals multiple impacts of transposons.</title>
        <authorList>
            <person name="Zhao G."/>
            <person name="Zou C."/>
            <person name="Li K."/>
            <person name="Wang K."/>
            <person name="Li T."/>
            <person name="Gao L."/>
            <person name="Zhang X."/>
            <person name="Wang H."/>
            <person name="Yang Z."/>
            <person name="Liu X."/>
            <person name="Jiang W."/>
            <person name="Mao L."/>
            <person name="Kong X."/>
            <person name="Jiao Y."/>
            <person name="Jia J."/>
        </authorList>
    </citation>
    <scope>NUCLEOTIDE SEQUENCE [LARGE SCALE GENOMIC DNA]</scope>
    <source>
        <strain evidence="4">cv. AL8/78</strain>
    </source>
</reference>
<keyword evidence="2" id="KW-1133">Transmembrane helix</keyword>
<dbReference type="AlphaFoldDB" id="A0A453SYS7"/>
<organism evidence="3 4">
    <name type="scientific">Aegilops tauschii subsp. strangulata</name>
    <name type="common">Goatgrass</name>
    <dbReference type="NCBI Taxonomy" id="200361"/>
    <lineage>
        <taxon>Eukaryota</taxon>
        <taxon>Viridiplantae</taxon>
        <taxon>Streptophyta</taxon>
        <taxon>Embryophyta</taxon>
        <taxon>Tracheophyta</taxon>
        <taxon>Spermatophyta</taxon>
        <taxon>Magnoliopsida</taxon>
        <taxon>Liliopsida</taxon>
        <taxon>Poales</taxon>
        <taxon>Poaceae</taxon>
        <taxon>BOP clade</taxon>
        <taxon>Pooideae</taxon>
        <taxon>Triticodae</taxon>
        <taxon>Triticeae</taxon>
        <taxon>Triticinae</taxon>
        <taxon>Aegilops</taxon>
    </lineage>
</organism>